<name>A0A3P1V616_9STRE</name>
<gene>
    <name evidence="1" type="ORF">EII38_09340</name>
</gene>
<evidence type="ECO:0000313" key="2">
    <source>
        <dbReference type="Proteomes" id="UP000281771"/>
    </source>
</evidence>
<comment type="caution">
    <text evidence="1">The sequence shown here is derived from an EMBL/GenBank/DDBJ whole genome shotgun (WGS) entry which is preliminary data.</text>
</comment>
<evidence type="ECO:0008006" key="3">
    <source>
        <dbReference type="Google" id="ProtNLM"/>
    </source>
</evidence>
<dbReference type="AlphaFoldDB" id="A0A3P1V616"/>
<accession>A0A3P1V616</accession>
<protein>
    <recommendedName>
        <fullName evidence="3">Phage head-tail adapter protein</fullName>
    </recommendedName>
</protein>
<dbReference type="Proteomes" id="UP000281771">
    <property type="component" value="Unassembled WGS sequence"/>
</dbReference>
<keyword evidence="2" id="KW-1185">Reference proteome</keyword>
<sequence>MKTPHRITLIREESQPRYNPEKDSYETVEGKKEVVPCLVNFIHQAKVLKEYGNQTDVVMICRFQQKQKPFATAIYDGSKYVPMDQIDAPIKGAVRLKKVGGC</sequence>
<dbReference type="EMBL" id="RQZA01000013">
    <property type="protein sequence ID" value="RRD29632.1"/>
    <property type="molecule type" value="Genomic_DNA"/>
</dbReference>
<organism evidence="1 2">
    <name type="scientific">Streptococcus minor</name>
    <dbReference type="NCBI Taxonomy" id="229549"/>
    <lineage>
        <taxon>Bacteria</taxon>
        <taxon>Bacillati</taxon>
        <taxon>Bacillota</taxon>
        <taxon>Bacilli</taxon>
        <taxon>Lactobacillales</taxon>
        <taxon>Streptococcaceae</taxon>
        <taxon>Streptococcus</taxon>
    </lineage>
</organism>
<reference evidence="1 2" key="1">
    <citation type="submission" date="2018-11" db="EMBL/GenBank/DDBJ databases">
        <title>Genomes From Bacteria Associated with the Canine Oral Cavity: a Test Case for Automated Genome-Based Taxonomic Assignment.</title>
        <authorList>
            <person name="Coil D.A."/>
            <person name="Jospin G."/>
            <person name="Darling A.E."/>
            <person name="Wallis C."/>
            <person name="Davis I.J."/>
            <person name="Harris S."/>
            <person name="Eisen J.A."/>
            <person name="Holcombe L.J."/>
            <person name="O'Flynn C."/>
        </authorList>
    </citation>
    <scope>NUCLEOTIDE SEQUENCE [LARGE SCALE GENOMIC DNA]</scope>
    <source>
        <strain evidence="1 2">OH4621_COT-116</strain>
    </source>
</reference>
<evidence type="ECO:0000313" key="1">
    <source>
        <dbReference type="EMBL" id="RRD29632.1"/>
    </source>
</evidence>
<proteinExistence type="predicted"/>
<dbReference type="RefSeq" id="WP_124777918.1">
    <property type="nucleotide sequence ID" value="NZ_RQZA01000013.1"/>
</dbReference>